<organism evidence="1 2">
    <name type="scientific">Romanomermis culicivorax</name>
    <name type="common">Nematode worm</name>
    <dbReference type="NCBI Taxonomy" id="13658"/>
    <lineage>
        <taxon>Eukaryota</taxon>
        <taxon>Metazoa</taxon>
        <taxon>Ecdysozoa</taxon>
        <taxon>Nematoda</taxon>
        <taxon>Enoplea</taxon>
        <taxon>Dorylaimia</taxon>
        <taxon>Mermithida</taxon>
        <taxon>Mermithoidea</taxon>
        <taxon>Mermithidae</taxon>
        <taxon>Romanomermis</taxon>
    </lineage>
</organism>
<dbReference type="AlphaFoldDB" id="A0A915IMH5"/>
<proteinExistence type="predicted"/>
<accession>A0A915IMH5</accession>
<evidence type="ECO:0000313" key="1">
    <source>
        <dbReference type="Proteomes" id="UP000887565"/>
    </source>
</evidence>
<keyword evidence="1" id="KW-1185">Reference proteome</keyword>
<dbReference type="WBParaSite" id="nRc.2.0.1.t15010-RA">
    <property type="protein sequence ID" value="nRc.2.0.1.t15010-RA"/>
    <property type="gene ID" value="nRc.2.0.1.g15010"/>
</dbReference>
<evidence type="ECO:0000313" key="2">
    <source>
        <dbReference type="WBParaSite" id="nRc.2.0.1.t15010-RA"/>
    </source>
</evidence>
<sequence length="67" mass="7693">MVGFKILLGSKVFFKDFIKAKVVDPNSCSKYRFLPKPIPCSPEQVPPAFKANLKKMKILNLFHEVRL</sequence>
<protein>
    <submittedName>
        <fullName evidence="2">Uncharacterized protein</fullName>
    </submittedName>
</protein>
<name>A0A915IMH5_ROMCU</name>
<dbReference type="Proteomes" id="UP000887565">
    <property type="component" value="Unplaced"/>
</dbReference>
<reference evidence="2" key="1">
    <citation type="submission" date="2022-11" db="UniProtKB">
        <authorList>
            <consortium name="WormBaseParasite"/>
        </authorList>
    </citation>
    <scope>IDENTIFICATION</scope>
</reference>